<keyword evidence="1" id="KW-0812">Transmembrane</keyword>
<organism evidence="2 3">
    <name type="scientific">Sphingobium yanoikuyae</name>
    <name type="common">Sphingomonas yanoikuyae</name>
    <dbReference type="NCBI Taxonomy" id="13690"/>
    <lineage>
        <taxon>Bacteria</taxon>
        <taxon>Pseudomonadati</taxon>
        <taxon>Pseudomonadota</taxon>
        <taxon>Alphaproteobacteria</taxon>
        <taxon>Sphingomonadales</taxon>
        <taxon>Sphingomonadaceae</taxon>
        <taxon>Sphingobium</taxon>
    </lineage>
</organism>
<dbReference type="AlphaFoldDB" id="A0A084EI46"/>
<dbReference type="PANTHER" id="PTHR38468">
    <property type="entry name" value="SLL0939 PROTEIN"/>
    <property type="match status" value="1"/>
</dbReference>
<accession>A0A084EI46</accession>
<proteinExistence type="predicted"/>
<dbReference type="RefSeq" id="WP_037521064.1">
    <property type="nucleotide sequence ID" value="NZ_JAAALC010000002.1"/>
</dbReference>
<comment type="caution">
    <text evidence="2">The sequence shown here is derived from an EMBL/GenBank/DDBJ whole genome shotgun (WGS) entry which is preliminary data.</text>
</comment>
<evidence type="ECO:0000256" key="1">
    <source>
        <dbReference type="SAM" id="Phobius"/>
    </source>
</evidence>
<dbReference type="Proteomes" id="UP000028534">
    <property type="component" value="Unassembled WGS sequence"/>
</dbReference>
<keyword evidence="1" id="KW-0472">Membrane</keyword>
<keyword evidence="1" id="KW-1133">Transmembrane helix</keyword>
<dbReference type="InterPro" id="IPR012427">
    <property type="entry name" value="DUF1622"/>
</dbReference>
<protein>
    <submittedName>
        <fullName evidence="2">Putative membrane protein</fullName>
    </submittedName>
</protein>
<dbReference type="EMBL" id="JGVR01000021">
    <property type="protein sequence ID" value="KEZ17638.1"/>
    <property type="molecule type" value="Genomic_DNA"/>
</dbReference>
<dbReference type="PANTHER" id="PTHR38468:SF1">
    <property type="entry name" value="SLL0939 PROTEIN"/>
    <property type="match status" value="1"/>
</dbReference>
<dbReference type="PATRIC" id="fig|13690.10.peg.3466"/>
<gene>
    <name evidence="2" type="ORF">CP98_03385</name>
</gene>
<dbReference type="eggNOG" id="COG4828">
    <property type="taxonomic scope" value="Bacteria"/>
</dbReference>
<feature type="transmembrane region" description="Helical" evidence="1">
    <location>
        <begin position="20"/>
        <end position="43"/>
    </location>
</feature>
<dbReference type="Pfam" id="PF07784">
    <property type="entry name" value="DUF1622"/>
    <property type="match status" value="1"/>
</dbReference>
<sequence length="122" mass="13234">MALEEFVHQLAEYVALLVNLLAILAIAIGSVQGAIGLTGLLLFKADESKLMPVWMSFGRWAVAGLSFQLAADIVETSIAPTWAEIGKLGAIAAIRTFLNYFLDRDLEGIREREKAKAEAEAV</sequence>
<reference evidence="2 3" key="1">
    <citation type="submission" date="2014-03" db="EMBL/GenBank/DDBJ databases">
        <title>Genome sequence of Sphingobium yanoikuyae B1.</title>
        <authorList>
            <person name="Gan H.M."/>
            <person name="Gan H.Y."/>
            <person name="Savka M.A."/>
        </authorList>
    </citation>
    <scope>NUCLEOTIDE SEQUENCE [LARGE SCALE GENOMIC DNA]</scope>
    <source>
        <strain evidence="2 3">B1</strain>
    </source>
</reference>
<name>A0A084EI46_SPHYA</name>
<dbReference type="STRING" id="13690.AX777_03600"/>
<evidence type="ECO:0000313" key="2">
    <source>
        <dbReference type="EMBL" id="KEZ17638.1"/>
    </source>
</evidence>
<evidence type="ECO:0000313" key="3">
    <source>
        <dbReference type="Proteomes" id="UP000028534"/>
    </source>
</evidence>